<keyword evidence="3" id="KW-1185">Reference proteome</keyword>
<name>A0ABR3VZ43_9PEZI</name>
<keyword evidence="1" id="KW-1133">Transmembrane helix</keyword>
<comment type="caution">
    <text evidence="2">The sequence shown here is derived from an EMBL/GenBank/DDBJ whole genome shotgun (WGS) entry which is preliminary data.</text>
</comment>
<reference evidence="2 3" key="1">
    <citation type="journal article" date="2024" name="IMA Fungus">
        <title>IMA Genome - F19 : A genome assembly and annotation guide to empower mycologists, including annotated draft genome sequences of Ceratocystis pirilliformis, Diaporthe australafricana, Fusarium ophioides, Paecilomyces lecythidis, and Sporothrix stenoceras.</title>
        <authorList>
            <person name="Aylward J."/>
            <person name="Wilson A.M."/>
            <person name="Visagie C.M."/>
            <person name="Spraker J."/>
            <person name="Barnes I."/>
            <person name="Buitendag C."/>
            <person name="Ceriani C."/>
            <person name="Del Mar Angel L."/>
            <person name="du Plessis D."/>
            <person name="Fuchs T."/>
            <person name="Gasser K."/>
            <person name="Kramer D."/>
            <person name="Li W."/>
            <person name="Munsamy K."/>
            <person name="Piso A."/>
            <person name="Price J.L."/>
            <person name="Sonnekus B."/>
            <person name="Thomas C."/>
            <person name="van der Nest A."/>
            <person name="van Dijk A."/>
            <person name="van Heerden A."/>
            <person name="van Vuuren N."/>
            <person name="Yilmaz N."/>
            <person name="Duong T.A."/>
            <person name="van der Merwe N.A."/>
            <person name="Wingfield M.J."/>
            <person name="Wingfield B.D."/>
        </authorList>
    </citation>
    <scope>NUCLEOTIDE SEQUENCE [LARGE SCALE GENOMIC DNA]</scope>
    <source>
        <strain evidence="2 3">CMW 18300</strain>
    </source>
</reference>
<evidence type="ECO:0000313" key="3">
    <source>
        <dbReference type="Proteomes" id="UP001583177"/>
    </source>
</evidence>
<organism evidence="2 3">
    <name type="scientific">Diaporthe australafricana</name>
    <dbReference type="NCBI Taxonomy" id="127596"/>
    <lineage>
        <taxon>Eukaryota</taxon>
        <taxon>Fungi</taxon>
        <taxon>Dikarya</taxon>
        <taxon>Ascomycota</taxon>
        <taxon>Pezizomycotina</taxon>
        <taxon>Sordariomycetes</taxon>
        <taxon>Sordariomycetidae</taxon>
        <taxon>Diaporthales</taxon>
        <taxon>Diaporthaceae</taxon>
        <taxon>Diaporthe</taxon>
    </lineage>
</organism>
<feature type="transmembrane region" description="Helical" evidence="1">
    <location>
        <begin position="31"/>
        <end position="52"/>
    </location>
</feature>
<evidence type="ECO:0000313" key="2">
    <source>
        <dbReference type="EMBL" id="KAL1848959.1"/>
    </source>
</evidence>
<protein>
    <submittedName>
        <fullName evidence="2">Uncharacterized protein</fullName>
    </submittedName>
</protein>
<proteinExistence type="predicted"/>
<dbReference type="EMBL" id="JAWRVE010000208">
    <property type="protein sequence ID" value="KAL1848959.1"/>
    <property type="molecule type" value="Genomic_DNA"/>
</dbReference>
<sequence length="65" mass="7553">MFFASNVFYTYQTNDMNGAHFNTRTRSRNNLLYWLAQIFGAVVIGLPTFGFAERAPAASSWWLRR</sequence>
<keyword evidence="1" id="KW-0472">Membrane</keyword>
<gene>
    <name evidence="2" type="ORF">Daus18300_013418</name>
</gene>
<accession>A0ABR3VZ43</accession>
<evidence type="ECO:0000256" key="1">
    <source>
        <dbReference type="SAM" id="Phobius"/>
    </source>
</evidence>
<keyword evidence="1" id="KW-0812">Transmembrane</keyword>
<dbReference type="Proteomes" id="UP001583177">
    <property type="component" value="Unassembled WGS sequence"/>
</dbReference>